<sequence length="199" mass="22111">MSRHPRISAPALEIPRHTSPPPRVRRHSSTVSTPVSRRQGKVQPAPPNSALPPLAGAMRNLRRSQYAANIDTRGLINAKVLVKTKKQTIPLKDLRHLKQFFDQLDRNGDETVSLEEVEEHIREQYTVGCSKGDQAKTIVTSLQEHLRGGVGRPLTFKGLLKLSYPTVDNEDIDKCVLAIVPPQAPPSTLPQQQPPIRIP</sequence>
<dbReference type="Proteomes" id="UP001190700">
    <property type="component" value="Unassembled WGS sequence"/>
</dbReference>
<dbReference type="EMBL" id="LGRX02025224">
    <property type="protein sequence ID" value="KAK3252762.1"/>
    <property type="molecule type" value="Genomic_DNA"/>
</dbReference>
<dbReference type="SUPFAM" id="SSF47473">
    <property type="entry name" value="EF-hand"/>
    <property type="match status" value="1"/>
</dbReference>
<evidence type="ECO:0000259" key="2">
    <source>
        <dbReference type="PROSITE" id="PS50222"/>
    </source>
</evidence>
<reference evidence="3 4" key="1">
    <citation type="journal article" date="2015" name="Genome Biol. Evol.">
        <title>Comparative Genomics of a Bacterivorous Green Alga Reveals Evolutionary Causalities and Consequences of Phago-Mixotrophic Mode of Nutrition.</title>
        <authorList>
            <person name="Burns J.A."/>
            <person name="Paasch A."/>
            <person name="Narechania A."/>
            <person name="Kim E."/>
        </authorList>
    </citation>
    <scope>NUCLEOTIDE SEQUENCE [LARGE SCALE GENOMIC DNA]</scope>
    <source>
        <strain evidence="3 4">PLY_AMNH</strain>
    </source>
</reference>
<gene>
    <name evidence="3" type="ORF">CYMTET_37959</name>
</gene>
<comment type="caution">
    <text evidence="3">The sequence shown here is derived from an EMBL/GenBank/DDBJ whole genome shotgun (WGS) entry which is preliminary data.</text>
</comment>
<feature type="domain" description="EF-hand" evidence="2">
    <location>
        <begin position="92"/>
        <end position="127"/>
    </location>
</feature>
<name>A0AAE0CF80_9CHLO</name>
<protein>
    <recommendedName>
        <fullName evidence="2">EF-hand domain-containing protein</fullName>
    </recommendedName>
</protein>
<evidence type="ECO:0000256" key="1">
    <source>
        <dbReference type="SAM" id="MobiDB-lite"/>
    </source>
</evidence>
<organism evidence="3 4">
    <name type="scientific">Cymbomonas tetramitiformis</name>
    <dbReference type="NCBI Taxonomy" id="36881"/>
    <lineage>
        <taxon>Eukaryota</taxon>
        <taxon>Viridiplantae</taxon>
        <taxon>Chlorophyta</taxon>
        <taxon>Pyramimonadophyceae</taxon>
        <taxon>Pyramimonadales</taxon>
        <taxon>Pyramimonadaceae</taxon>
        <taxon>Cymbomonas</taxon>
    </lineage>
</organism>
<dbReference type="InterPro" id="IPR002048">
    <property type="entry name" value="EF_hand_dom"/>
</dbReference>
<feature type="region of interest" description="Disordered" evidence="1">
    <location>
        <begin position="1"/>
        <end position="53"/>
    </location>
</feature>
<proteinExistence type="predicted"/>
<dbReference type="AlphaFoldDB" id="A0AAE0CF80"/>
<dbReference type="PROSITE" id="PS50222">
    <property type="entry name" value="EF_HAND_2"/>
    <property type="match status" value="1"/>
</dbReference>
<evidence type="ECO:0000313" key="3">
    <source>
        <dbReference type="EMBL" id="KAK3252762.1"/>
    </source>
</evidence>
<accession>A0AAE0CF80</accession>
<dbReference type="GO" id="GO:0005509">
    <property type="term" value="F:calcium ion binding"/>
    <property type="evidence" value="ECO:0007669"/>
    <property type="project" value="InterPro"/>
</dbReference>
<evidence type="ECO:0000313" key="4">
    <source>
        <dbReference type="Proteomes" id="UP001190700"/>
    </source>
</evidence>
<dbReference type="InterPro" id="IPR011992">
    <property type="entry name" value="EF-hand-dom_pair"/>
</dbReference>
<keyword evidence="4" id="KW-1185">Reference proteome</keyword>